<reference evidence="2" key="1">
    <citation type="submission" date="2017-09" db="EMBL/GenBank/DDBJ databases">
        <authorList>
            <person name="Varghese N."/>
            <person name="Submissions S."/>
        </authorList>
    </citation>
    <scope>NUCLEOTIDE SEQUENCE [LARGE SCALE GENOMIC DNA]</scope>
    <source>
        <strain evidence="2">DSM 29961</strain>
    </source>
</reference>
<dbReference type="SUPFAM" id="SSF52540">
    <property type="entry name" value="P-loop containing nucleoside triphosphate hydrolases"/>
    <property type="match status" value="1"/>
</dbReference>
<dbReference type="AlphaFoldDB" id="A0A286G1E6"/>
<proteinExistence type="predicted"/>
<dbReference type="Gene3D" id="3.40.50.300">
    <property type="entry name" value="P-loop containing nucleotide triphosphate hydrolases"/>
    <property type="match status" value="1"/>
</dbReference>
<evidence type="ECO:0000313" key="1">
    <source>
        <dbReference type="EMBL" id="SOD89345.1"/>
    </source>
</evidence>
<organism evidence="1 2">
    <name type="scientific">Spirosoma fluviale</name>
    <dbReference type="NCBI Taxonomy" id="1597977"/>
    <lineage>
        <taxon>Bacteria</taxon>
        <taxon>Pseudomonadati</taxon>
        <taxon>Bacteroidota</taxon>
        <taxon>Cytophagia</taxon>
        <taxon>Cytophagales</taxon>
        <taxon>Cytophagaceae</taxon>
        <taxon>Spirosoma</taxon>
    </lineage>
</organism>
<dbReference type="EMBL" id="OCNH01000002">
    <property type="protein sequence ID" value="SOD89345.1"/>
    <property type="molecule type" value="Genomic_DNA"/>
</dbReference>
<dbReference type="Proteomes" id="UP000219452">
    <property type="component" value="Unassembled WGS sequence"/>
</dbReference>
<keyword evidence="2" id="KW-1185">Reference proteome</keyword>
<dbReference type="PANTHER" id="PTHR34301:SF8">
    <property type="entry name" value="ATPASE DOMAIN-CONTAINING PROTEIN"/>
    <property type="match status" value="1"/>
</dbReference>
<evidence type="ECO:0000313" key="2">
    <source>
        <dbReference type="Proteomes" id="UP000219452"/>
    </source>
</evidence>
<name>A0A286G1E6_9BACT</name>
<accession>A0A286G1E6</accession>
<dbReference type="PANTHER" id="PTHR34301">
    <property type="entry name" value="DNA-BINDING PROTEIN-RELATED"/>
    <property type="match status" value="1"/>
</dbReference>
<sequence length="415" mass="48563">MFDININERFMTPYLLTPTVGTIPPDKIVGRDEELKKLRTLLMAQSVTIEEFRRMGKTLLVQKLEYLSIKQDEPNKVIYFMLQGVKDVTELTDVLLDTLRKQERLGILKVGWHGIKNLYNTFKPAEVKIKEVTFKLPEFKTKWKDALTACIKDLAARTRKDGEILTLVLDEFPVMLWDWLENDKSQDAIELLDLFRNLRIDLKEQGHIRFVVCGSVGMQVVLDRLRRKHNYTGEPFNDTKSFRLEPMNDADALFLCRCLALSGFTHSGDITILHQRIHRFAENLPFYINTIFQLIQSHHNGEINDDTINKAQESLLNDPDEAKVFNQLYQRIGIYYELQKADRMLEILNQLANQDGFASENDLQQHITTANKAQLLDALETLWKEQYLVRKIESGARHYQFKYNLIKQWWKLNKA</sequence>
<dbReference type="InterPro" id="IPR027417">
    <property type="entry name" value="P-loop_NTPase"/>
</dbReference>
<gene>
    <name evidence="1" type="ORF">SAMN06269250_3034</name>
</gene>
<protein>
    <recommendedName>
        <fullName evidence="3">ATPase domain-containing protein</fullName>
    </recommendedName>
</protein>
<evidence type="ECO:0008006" key="3">
    <source>
        <dbReference type="Google" id="ProtNLM"/>
    </source>
</evidence>